<name>A0AAE1BB39_9GAST</name>
<evidence type="ECO:0000313" key="4">
    <source>
        <dbReference type="Proteomes" id="UP001283361"/>
    </source>
</evidence>
<feature type="coiled-coil region" evidence="1">
    <location>
        <begin position="222"/>
        <end position="249"/>
    </location>
</feature>
<feature type="region of interest" description="Disordered" evidence="2">
    <location>
        <begin position="106"/>
        <end position="148"/>
    </location>
</feature>
<comment type="caution">
    <text evidence="3">The sequence shown here is derived from an EMBL/GenBank/DDBJ whole genome shotgun (WGS) entry which is preliminary data.</text>
</comment>
<evidence type="ECO:0000256" key="1">
    <source>
        <dbReference type="SAM" id="Coils"/>
    </source>
</evidence>
<proteinExistence type="predicted"/>
<keyword evidence="4" id="KW-1185">Reference proteome</keyword>
<dbReference type="EMBL" id="JAWDGP010000269">
    <property type="protein sequence ID" value="KAK3801987.1"/>
    <property type="molecule type" value="Genomic_DNA"/>
</dbReference>
<dbReference type="AlphaFoldDB" id="A0AAE1BB39"/>
<organism evidence="3 4">
    <name type="scientific">Elysia crispata</name>
    <name type="common">lettuce slug</name>
    <dbReference type="NCBI Taxonomy" id="231223"/>
    <lineage>
        <taxon>Eukaryota</taxon>
        <taxon>Metazoa</taxon>
        <taxon>Spiralia</taxon>
        <taxon>Lophotrochozoa</taxon>
        <taxon>Mollusca</taxon>
        <taxon>Gastropoda</taxon>
        <taxon>Heterobranchia</taxon>
        <taxon>Euthyneura</taxon>
        <taxon>Panpulmonata</taxon>
        <taxon>Sacoglossa</taxon>
        <taxon>Placobranchoidea</taxon>
        <taxon>Plakobranchidae</taxon>
        <taxon>Elysia</taxon>
    </lineage>
</organism>
<sequence>MSLSSENSVSSLGSATSVSPGSSLYSLEENLLVEGLGESGQFTSSKASSTLMKLCRFNIFSKNYRITRSSMDSDSDDPRAILGSSYTRRRCSYFYHRYNYHQSPSLDDARKALGDNPRVGQGEGEDERLSTVQAPLQQAREGDQGETLTEHIRRQSQVQVTESEATVIEYNDNEEEMILPEFNSVPLEVTVRLLEGERRRLVMFQRELSQCLLQPGHSRAHLEWLSANITRVEKKYRSMEEEFRQACVEALVRRLRLAKKPGRDLFIIINFNIGDIITLVRLGLNKRHSFSVLHLSPRSPNPECKGANPTDAEQLIFCSIDTSD</sequence>
<feature type="region of interest" description="Disordered" evidence="2">
    <location>
        <begin position="1"/>
        <end position="21"/>
    </location>
</feature>
<reference evidence="3" key="1">
    <citation type="journal article" date="2023" name="G3 (Bethesda)">
        <title>A reference genome for the long-term kleptoplast-retaining sea slug Elysia crispata morphotype clarki.</title>
        <authorList>
            <person name="Eastman K.E."/>
            <person name="Pendleton A.L."/>
            <person name="Shaikh M.A."/>
            <person name="Suttiyut T."/>
            <person name="Ogas R."/>
            <person name="Tomko P."/>
            <person name="Gavelis G."/>
            <person name="Widhalm J.R."/>
            <person name="Wisecaver J.H."/>
        </authorList>
    </citation>
    <scope>NUCLEOTIDE SEQUENCE</scope>
    <source>
        <strain evidence="3">ECLA1</strain>
    </source>
</reference>
<dbReference type="Proteomes" id="UP001283361">
    <property type="component" value="Unassembled WGS sequence"/>
</dbReference>
<accession>A0AAE1BB39</accession>
<protein>
    <submittedName>
        <fullName evidence="3">Uncharacterized protein</fullName>
    </submittedName>
</protein>
<gene>
    <name evidence="3" type="ORF">RRG08_064581</name>
</gene>
<keyword evidence="1" id="KW-0175">Coiled coil</keyword>
<evidence type="ECO:0000313" key="3">
    <source>
        <dbReference type="EMBL" id="KAK3801987.1"/>
    </source>
</evidence>
<evidence type="ECO:0000256" key="2">
    <source>
        <dbReference type="SAM" id="MobiDB-lite"/>
    </source>
</evidence>